<organism evidence="2 3">
    <name type="scientific">Corynebacterium felinum</name>
    <dbReference type="NCBI Taxonomy" id="131318"/>
    <lineage>
        <taxon>Bacteria</taxon>
        <taxon>Bacillati</taxon>
        <taxon>Actinomycetota</taxon>
        <taxon>Actinomycetes</taxon>
        <taxon>Mycobacteriales</taxon>
        <taxon>Corynebacteriaceae</taxon>
        <taxon>Corynebacterium</taxon>
    </lineage>
</organism>
<dbReference type="RefSeq" id="WP_277104401.1">
    <property type="nucleotide sequence ID" value="NZ_BAAAJS010000006.1"/>
</dbReference>
<evidence type="ECO:0000256" key="1">
    <source>
        <dbReference type="SAM" id="Phobius"/>
    </source>
</evidence>
<keyword evidence="1" id="KW-0812">Transmembrane</keyword>
<keyword evidence="1" id="KW-1133">Transmembrane helix</keyword>
<protein>
    <recommendedName>
        <fullName evidence="4">DUF2752 domain-containing protein</fullName>
    </recommendedName>
</protein>
<feature type="transmembrane region" description="Helical" evidence="1">
    <location>
        <begin position="113"/>
        <end position="132"/>
    </location>
</feature>
<dbReference type="Pfam" id="PF10825">
    <property type="entry name" value="DUF2752"/>
    <property type="match status" value="1"/>
</dbReference>
<evidence type="ECO:0008006" key="4">
    <source>
        <dbReference type="Google" id="ProtNLM"/>
    </source>
</evidence>
<dbReference type="PROSITE" id="PS51257">
    <property type="entry name" value="PROKAR_LIPOPROTEIN"/>
    <property type="match status" value="1"/>
</dbReference>
<evidence type="ECO:0000313" key="2">
    <source>
        <dbReference type="EMBL" id="MDR7354221.1"/>
    </source>
</evidence>
<name>A0ABU2B7F1_9CORY</name>
<gene>
    <name evidence="2" type="ORF">J2S37_000759</name>
</gene>
<feature type="transmembrane region" description="Helical" evidence="1">
    <location>
        <begin position="73"/>
        <end position="93"/>
    </location>
</feature>
<feature type="transmembrane region" description="Helical" evidence="1">
    <location>
        <begin position="12"/>
        <end position="30"/>
    </location>
</feature>
<accession>A0ABU2B7F1</accession>
<dbReference type="InterPro" id="IPR021215">
    <property type="entry name" value="DUF2752"/>
</dbReference>
<dbReference type="EMBL" id="JAVDYF010000001">
    <property type="protein sequence ID" value="MDR7354221.1"/>
    <property type="molecule type" value="Genomic_DNA"/>
</dbReference>
<sequence>MSTRSLEHRPTGPLLVAGTAICGCIIIAIANPTEPDSILPRCPTKTLLGIDCPVCGTTRMLYSLTHGNITAALHYNAIALLATLMLTWAWINWMLTTLGYTLPRWTHWTRWRYTPHTVITILTAWFLIRLIYPPLQTP</sequence>
<dbReference type="Proteomes" id="UP001183619">
    <property type="component" value="Unassembled WGS sequence"/>
</dbReference>
<proteinExistence type="predicted"/>
<keyword evidence="1" id="KW-0472">Membrane</keyword>
<keyword evidence="3" id="KW-1185">Reference proteome</keyword>
<reference evidence="2 3" key="1">
    <citation type="submission" date="2023-07" db="EMBL/GenBank/DDBJ databases">
        <title>Sequencing the genomes of 1000 actinobacteria strains.</title>
        <authorList>
            <person name="Klenk H.-P."/>
        </authorList>
    </citation>
    <scope>NUCLEOTIDE SEQUENCE [LARGE SCALE GENOMIC DNA]</scope>
    <source>
        <strain evidence="2 3">DSM 44508</strain>
    </source>
</reference>
<comment type="caution">
    <text evidence="2">The sequence shown here is derived from an EMBL/GenBank/DDBJ whole genome shotgun (WGS) entry which is preliminary data.</text>
</comment>
<evidence type="ECO:0000313" key="3">
    <source>
        <dbReference type="Proteomes" id="UP001183619"/>
    </source>
</evidence>